<evidence type="ECO:0000256" key="3">
    <source>
        <dbReference type="ARBA" id="ARBA00022475"/>
    </source>
</evidence>
<dbReference type="InterPro" id="IPR000515">
    <property type="entry name" value="MetI-like"/>
</dbReference>
<keyword evidence="5 12" id="KW-0812">Transmembrane</keyword>
<keyword evidence="7" id="KW-0653">Protein transport</keyword>
<keyword evidence="8 12" id="KW-1133">Transmembrane helix</keyword>
<dbReference type="GO" id="GO:0055085">
    <property type="term" value="P:transmembrane transport"/>
    <property type="evidence" value="ECO:0007669"/>
    <property type="project" value="InterPro"/>
</dbReference>
<dbReference type="RefSeq" id="WP_189489446.1">
    <property type="nucleotide sequence ID" value="NZ_BMZO01000004.1"/>
</dbReference>
<evidence type="ECO:0000259" key="13">
    <source>
        <dbReference type="PROSITE" id="PS50928"/>
    </source>
</evidence>
<proteinExistence type="inferred from homology"/>
<comment type="caution">
    <text evidence="14">The sequence shown here is derived from an EMBL/GenBank/DDBJ whole genome shotgun (WGS) entry which is preliminary data.</text>
</comment>
<evidence type="ECO:0000256" key="8">
    <source>
        <dbReference type="ARBA" id="ARBA00022989"/>
    </source>
</evidence>
<dbReference type="PROSITE" id="PS50928">
    <property type="entry name" value="ABC_TM1"/>
    <property type="match status" value="1"/>
</dbReference>
<dbReference type="InterPro" id="IPR035906">
    <property type="entry name" value="MetI-like_sf"/>
</dbReference>
<dbReference type="Pfam" id="PF00528">
    <property type="entry name" value="BPD_transp_1"/>
    <property type="match status" value="1"/>
</dbReference>
<dbReference type="GO" id="GO:0015833">
    <property type="term" value="P:peptide transport"/>
    <property type="evidence" value="ECO:0007669"/>
    <property type="project" value="UniProtKB-KW"/>
</dbReference>
<gene>
    <name evidence="14" type="primary">OppC</name>
    <name evidence="14" type="ORF">GCM10010136_15890</name>
</gene>
<feature type="transmembrane region" description="Helical" evidence="12">
    <location>
        <begin position="344"/>
        <end position="367"/>
    </location>
</feature>
<dbReference type="GO" id="GO:0005886">
    <property type="term" value="C:plasma membrane"/>
    <property type="evidence" value="ECO:0007669"/>
    <property type="project" value="UniProtKB-SubCell"/>
</dbReference>
<evidence type="ECO:0000256" key="4">
    <source>
        <dbReference type="ARBA" id="ARBA00022519"/>
    </source>
</evidence>
<sequence>MTITPAVEIAATGETVSGRSLWQDAWIRLRRNKAAVTSMIVLGFMALIAIFGPMLWPHPYDRIYPQYVRMPASIEAYPKADDIQPAFASALDRVRGLEVGEIEVGSSSISAPISSADEIDPRITRYLERSDLFTNARIEDLTADGRTGTIAADVNRVRFIFGTDANGRDLAARIMVGIRISMAIGLLASVMSLLLGVTYGAASGYIGGKVDDVMMRVVDVLYSLPFIFFVILLVVFFGRSFILIFIAIGATEWLDMARIVRGQTLTIKRQEYVQAAQALGVSSSGILRRHVIPNTLGPVVVFSTLLIPKAILLESLLSFLGLGVQEPLTSLGLLISEGAANMRGATWLLVYPALTLTAILFALNFLGDGLRDALDPKDR</sequence>
<dbReference type="EMBL" id="BMZO01000004">
    <property type="protein sequence ID" value="GHC69750.1"/>
    <property type="molecule type" value="Genomic_DNA"/>
</dbReference>
<keyword evidence="2 12" id="KW-0813">Transport</keyword>
<keyword evidence="15" id="KW-1185">Reference proteome</keyword>
<evidence type="ECO:0000256" key="9">
    <source>
        <dbReference type="ARBA" id="ARBA00023136"/>
    </source>
</evidence>
<evidence type="ECO:0000256" key="11">
    <source>
        <dbReference type="ARBA" id="ARBA00072251"/>
    </source>
</evidence>
<name>A0A8J3DP37_9HYPH</name>
<dbReference type="SUPFAM" id="SSF161098">
    <property type="entry name" value="MetI-like"/>
    <property type="match status" value="1"/>
</dbReference>
<evidence type="ECO:0000256" key="10">
    <source>
        <dbReference type="ARBA" id="ARBA00024202"/>
    </source>
</evidence>
<comment type="similarity">
    <text evidence="10">Belongs to the binding-protein-dependent transport system permease family. OppBC subfamily.</text>
</comment>
<dbReference type="Pfam" id="PF12911">
    <property type="entry name" value="OppC_N"/>
    <property type="match status" value="1"/>
</dbReference>
<feature type="transmembrane region" description="Helical" evidence="12">
    <location>
        <begin position="226"/>
        <end position="248"/>
    </location>
</feature>
<dbReference type="AlphaFoldDB" id="A0A8J3DP37"/>
<accession>A0A8J3DP37</accession>
<evidence type="ECO:0000256" key="1">
    <source>
        <dbReference type="ARBA" id="ARBA00004429"/>
    </source>
</evidence>
<evidence type="ECO:0000256" key="2">
    <source>
        <dbReference type="ARBA" id="ARBA00022448"/>
    </source>
</evidence>
<evidence type="ECO:0000313" key="15">
    <source>
        <dbReference type="Proteomes" id="UP000641137"/>
    </source>
</evidence>
<dbReference type="InterPro" id="IPR050366">
    <property type="entry name" value="BP-dependent_transpt_permease"/>
</dbReference>
<protein>
    <recommendedName>
        <fullName evidence="11">Oligopeptide transport system permease protein OppC</fullName>
    </recommendedName>
</protein>
<reference evidence="14" key="1">
    <citation type="journal article" date="2014" name="Int. J. Syst. Evol. Microbiol.">
        <title>Complete genome sequence of Corynebacterium casei LMG S-19264T (=DSM 44701T), isolated from a smear-ripened cheese.</title>
        <authorList>
            <consortium name="US DOE Joint Genome Institute (JGI-PGF)"/>
            <person name="Walter F."/>
            <person name="Albersmeier A."/>
            <person name="Kalinowski J."/>
            <person name="Ruckert C."/>
        </authorList>
    </citation>
    <scope>NUCLEOTIDE SEQUENCE</scope>
    <source>
        <strain evidence="14">KCTC 42097</strain>
    </source>
</reference>
<organism evidence="14 15">
    <name type="scientific">Limoniibacter endophyticus</name>
    <dbReference type="NCBI Taxonomy" id="1565040"/>
    <lineage>
        <taxon>Bacteria</taxon>
        <taxon>Pseudomonadati</taxon>
        <taxon>Pseudomonadota</taxon>
        <taxon>Alphaproteobacteria</taxon>
        <taxon>Hyphomicrobiales</taxon>
        <taxon>Bartonellaceae</taxon>
        <taxon>Limoniibacter</taxon>
    </lineage>
</organism>
<feature type="transmembrane region" description="Helical" evidence="12">
    <location>
        <begin position="34"/>
        <end position="56"/>
    </location>
</feature>
<dbReference type="CDD" id="cd06261">
    <property type="entry name" value="TM_PBP2"/>
    <property type="match status" value="1"/>
</dbReference>
<dbReference type="GO" id="GO:0015031">
    <property type="term" value="P:protein transport"/>
    <property type="evidence" value="ECO:0007669"/>
    <property type="project" value="UniProtKB-KW"/>
</dbReference>
<comment type="subcellular location">
    <subcellularLocation>
        <location evidence="1">Cell inner membrane</location>
        <topology evidence="1">Multi-pass membrane protein</topology>
    </subcellularLocation>
    <subcellularLocation>
        <location evidence="12">Cell membrane</location>
        <topology evidence="12">Multi-pass membrane protein</topology>
    </subcellularLocation>
</comment>
<reference evidence="14" key="2">
    <citation type="submission" date="2020-09" db="EMBL/GenBank/DDBJ databases">
        <authorList>
            <person name="Sun Q."/>
            <person name="Kim S."/>
        </authorList>
    </citation>
    <scope>NUCLEOTIDE SEQUENCE</scope>
    <source>
        <strain evidence="14">KCTC 42097</strain>
    </source>
</reference>
<feature type="transmembrane region" description="Helical" evidence="12">
    <location>
        <begin position="183"/>
        <end position="206"/>
    </location>
</feature>
<keyword evidence="3" id="KW-1003">Cell membrane</keyword>
<evidence type="ECO:0000313" key="14">
    <source>
        <dbReference type="EMBL" id="GHC69750.1"/>
    </source>
</evidence>
<keyword evidence="4" id="KW-0997">Cell inner membrane</keyword>
<evidence type="ECO:0000256" key="12">
    <source>
        <dbReference type="RuleBase" id="RU363032"/>
    </source>
</evidence>
<dbReference type="Proteomes" id="UP000641137">
    <property type="component" value="Unassembled WGS sequence"/>
</dbReference>
<dbReference type="Gene3D" id="1.10.3720.10">
    <property type="entry name" value="MetI-like"/>
    <property type="match status" value="1"/>
</dbReference>
<evidence type="ECO:0000256" key="6">
    <source>
        <dbReference type="ARBA" id="ARBA00022856"/>
    </source>
</evidence>
<keyword evidence="9 12" id="KW-0472">Membrane</keyword>
<dbReference type="PANTHER" id="PTHR43386">
    <property type="entry name" value="OLIGOPEPTIDE TRANSPORT SYSTEM PERMEASE PROTEIN APPC"/>
    <property type="match status" value="1"/>
</dbReference>
<evidence type="ECO:0000256" key="7">
    <source>
        <dbReference type="ARBA" id="ARBA00022927"/>
    </source>
</evidence>
<dbReference type="InterPro" id="IPR025966">
    <property type="entry name" value="OppC_N"/>
</dbReference>
<dbReference type="PANTHER" id="PTHR43386:SF2">
    <property type="entry name" value="OLIGOPEPTIDE TRANSPORT SYSTEM PERMEASE PROTEIN OPPC"/>
    <property type="match status" value="1"/>
</dbReference>
<evidence type="ECO:0000256" key="5">
    <source>
        <dbReference type="ARBA" id="ARBA00022692"/>
    </source>
</evidence>
<feature type="domain" description="ABC transmembrane type-1" evidence="13">
    <location>
        <begin position="178"/>
        <end position="367"/>
    </location>
</feature>
<keyword evidence="6" id="KW-0571">Peptide transport</keyword>